<comment type="subcellular location">
    <subcellularLocation>
        <location evidence="1">Cell membrane</location>
        <topology evidence="1">Multi-pass membrane protein</topology>
    </subcellularLocation>
</comment>
<dbReference type="GO" id="GO:0005886">
    <property type="term" value="C:plasma membrane"/>
    <property type="evidence" value="ECO:0007669"/>
    <property type="project" value="UniProtKB-SubCell"/>
</dbReference>
<reference evidence="7 8" key="1">
    <citation type="submission" date="2021-01" db="EMBL/GenBank/DDBJ databases">
        <title>Identification and Characterization of Corynebacterium sp.</title>
        <authorList>
            <person name="Luo Q."/>
            <person name="Qu P."/>
            <person name="Chen Q."/>
        </authorList>
    </citation>
    <scope>NUCLEOTIDE SEQUENCE [LARGE SCALE GENOMIC DNA]</scope>
    <source>
        <strain evidence="7 8">MC-18</strain>
    </source>
</reference>
<feature type="transmembrane region" description="Helical" evidence="6">
    <location>
        <begin position="42"/>
        <end position="66"/>
    </location>
</feature>
<feature type="transmembrane region" description="Helical" evidence="6">
    <location>
        <begin position="5"/>
        <end position="22"/>
    </location>
</feature>
<keyword evidence="5 6" id="KW-0472">Membrane</keyword>
<dbReference type="PANTHER" id="PTHR39087">
    <property type="entry name" value="UPF0104 MEMBRANE PROTEIN MJ1595"/>
    <property type="match status" value="1"/>
</dbReference>
<feature type="transmembrane region" description="Helical" evidence="6">
    <location>
        <begin position="116"/>
        <end position="143"/>
    </location>
</feature>
<evidence type="ECO:0000256" key="1">
    <source>
        <dbReference type="ARBA" id="ARBA00004651"/>
    </source>
</evidence>
<keyword evidence="2" id="KW-1003">Cell membrane</keyword>
<dbReference type="Proteomes" id="UP001205920">
    <property type="component" value="Unassembled WGS sequence"/>
</dbReference>
<dbReference type="Pfam" id="PF03706">
    <property type="entry name" value="LPG_synthase_TM"/>
    <property type="match status" value="1"/>
</dbReference>
<accession>A0AAW5HX62</accession>
<organism evidence="7 8">
    <name type="scientific">Corynebacterium lipophilum</name>
    <dbReference type="NCBI Taxonomy" id="2804918"/>
    <lineage>
        <taxon>Bacteria</taxon>
        <taxon>Bacillati</taxon>
        <taxon>Actinomycetota</taxon>
        <taxon>Actinomycetes</taxon>
        <taxon>Mycobacteriales</taxon>
        <taxon>Corynebacteriaceae</taxon>
        <taxon>Corynebacterium</taxon>
    </lineage>
</organism>
<evidence type="ECO:0000313" key="7">
    <source>
        <dbReference type="EMBL" id="MCO6394922.1"/>
    </source>
</evidence>
<evidence type="ECO:0000313" key="8">
    <source>
        <dbReference type="Proteomes" id="UP001205920"/>
    </source>
</evidence>
<sequence length="330" mass="34776">MNAKWLRWTAPVVILIVGLVLFRDRLPFLGEAWTTLRRADLLPLVGAVATAFGAIAAMAAVMLVLLNIEGHIATLRNCINITLASNAWSTTVPGGPALSAWLTFRVHQSWGASTGLCAWFFVVSGALSTVWMALIGISAVVFMGARLSVWALAGSLLGTAAVVGGLYWATRNPTVLKRWLRFLPARVATKASGVVDQVAAIQMSRRRFTAAAAFSLLNQVLDLAVLYFCAWSVLGAAPSFEPGLNQTSAMGITLAFIMTKLAGAAQVTPGGVGTVEAILAGSLVTVGLTLVDATAVTVLYRLISFALITAIGWVVHTAEYAGRGYMLGKA</sequence>
<name>A0AAW5HX62_9CORY</name>
<protein>
    <submittedName>
        <fullName evidence="7">Flippase-like domain-containing protein</fullName>
    </submittedName>
</protein>
<keyword evidence="8" id="KW-1185">Reference proteome</keyword>
<dbReference type="AlphaFoldDB" id="A0AAW5HX62"/>
<keyword evidence="4 6" id="KW-1133">Transmembrane helix</keyword>
<dbReference type="EMBL" id="JAEUWV010000012">
    <property type="protein sequence ID" value="MCO6394922.1"/>
    <property type="molecule type" value="Genomic_DNA"/>
</dbReference>
<evidence type="ECO:0000256" key="3">
    <source>
        <dbReference type="ARBA" id="ARBA00022692"/>
    </source>
</evidence>
<feature type="transmembrane region" description="Helical" evidence="6">
    <location>
        <begin position="211"/>
        <end position="234"/>
    </location>
</feature>
<feature type="transmembrane region" description="Helical" evidence="6">
    <location>
        <begin position="149"/>
        <end position="169"/>
    </location>
</feature>
<gene>
    <name evidence="7" type="ORF">JMN37_08045</name>
</gene>
<feature type="transmembrane region" description="Helical" evidence="6">
    <location>
        <begin position="302"/>
        <end position="322"/>
    </location>
</feature>
<keyword evidence="3 6" id="KW-0812">Transmembrane</keyword>
<evidence type="ECO:0000256" key="6">
    <source>
        <dbReference type="SAM" id="Phobius"/>
    </source>
</evidence>
<proteinExistence type="predicted"/>
<evidence type="ECO:0000256" key="5">
    <source>
        <dbReference type="ARBA" id="ARBA00023136"/>
    </source>
</evidence>
<feature type="transmembrane region" description="Helical" evidence="6">
    <location>
        <begin position="277"/>
        <end position="296"/>
    </location>
</feature>
<dbReference type="PANTHER" id="PTHR39087:SF2">
    <property type="entry name" value="UPF0104 MEMBRANE PROTEIN MJ1595"/>
    <property type="match status" value="1"/>
</dbReference>
<dbReference type="InterPro" id="IPR022791">
    <property type="entry name" value="L-PG_synthase/AglD"/>
</dbReference>
<evidence type="ECO:0000256" key="2">
    <source>
        <dbReference type="ARBA" id="ARBA00022475"/>
    </source>
</evidence>
<evidence type="ECO:0000256" key="4">
    <source>
        <dbReference type="ARBA" id="ARBA00022989"/>
    </source>
</evidence>
<comment type="caution">
    <text evidence="7">The sequence shown here is derived from an EMBL/GenBank/DDBJ whole genome shotgun (WGS) entry which is preliminary data.</text>
</comment>